<dbReference type="PANTHER" id="PTHR45794:SF1">
    <property type="entry name" value="LEUCINE--TRNA LIGASE, CYTOPLASMIC"/>
    <property type="match status" value="1"/>
</dbReference>
<dbReference type="GO" id="GO:0006429">
    <property type="term" value="P:leucyl-tRNA aminoacylation"/>
    <property type="evidence" value="ECO:0007669"/>
    <property type="project" value="InterPro"/>
</dbReference>
<name>A0AA88D1I6_FICCA</name>
<organism evidence="8 9">
    <name type="scientific">Ficus carica</name>
    <name type="common">Common fig</name>
    <dbReference type="NCBI Taxonomy" id="3494"/>
    <lineage>
        <taxon>Eukaryota</taxon>
        <taxon>Viridiplantae</taxon>
        <taxon>Streptophyta</taxon>
        <taxon>Embryophyta</taxon>
        <taxon>Tracheophyta</taxon>
        <taxon>Spermatophyta</taxon>
        <taxon>Magnoliopsida</taxon>
        <taxon>eudicotyledons</taxon>
        <taxon>Gunneridae</taxon>
        <taxon>Pentapetalae</taxon>
        <taxon>rosids</taxon>
        <taxon>fabids</taxon>
        <taxon>Rosales</taxon>
        <taxon>Moraceae</taxon>
        <taxon>Ficeae</taxon>
        <taxon>Ficus</taxon>
    </lineage>
</organism>
<dbReference type="SUPFAM" id="SSF47323">
    <property type="entry name" value="Anticodon-binding domain of a subclass of class I aminoacyl-tRNA synthetases"/>
    <property type="match status" value="1"/>
</dbReference>
<dbReference type="EMBL" id="BTGU01000009">
    <property type="protein sequence ID" value="GMN38951.1"/>
    <property type="molecule type" value="Genomic_DNA"/>
</dbReference>
<comment type="similarity">
    <text evidence="1">Belongs to the class-I aminoacyl-tRNA synthetase family.</text>
</comment>
<keyword evidence="5" id="KW-0648">Protein biosynthesis</keyword>
<evidence type="ECO:0000256" key="4">
    <source>
        <dbReference type="ARBA" id="ARBA00022840"/>
    </source>
</evidence>
<protein>
    <recommendedName>
        <fullName evidence="7">Methionyl/Valyl/Leucyl/Isoleucyl-tRNA synthetase anticodon-binding domain-containing protein</fullName>
    </recommendedName>
</protein>
<evidence type="ECO:0000256" key="1">
    <source>
        <dbReference type="ARBA" id="ARBA00005594"/>
    </source>
</evidence>
<reference evidence="8" key="1">
    <citation type="submission" date="2023-07" db="EMBL/GenBank/DDBJ databases">
        <title>draft genome sequence of fig (Ficus carica).</title>
        <authorList>
            <person name="Takahashi T."/>
            <person name="Nishimura K."/>
        </authorList>
    </citation>
    <scope>NUCLEOTIDE SEQUENCE</scope>
</reference>
<comment type="caution">
    <text evidence="8">The sequence shown here is derived from an EMBL/GenBank/DDBJ whole genome shotgun (WGS) entry which is preliminary data.</text>
</comment>
<dbReference type="AlphaFoldDB" id="A0AA88D1I6"/>
<dbReference type="Gramene" id="FCD_00005051-RA">
    <property type="protein sequence ID" value="FCD_00005051-RA:cds"/>
    <property type="gene ID" value="FCD_00005051"/>
</dbReference>
<evidence type="ECO:0000256" key="3">
    <source>
        <dbReference type="ARBA" id="ARBA00022741"/>
    </source>
</evidence>
<keyword evidence="4" id="KW-0067">ATP-binding</keyword>
<proteinExistence type="inferred from homology"/>
<feature type="domain" description="Methionyl/Valyl/Leucyl/Isoleucyl-tRNA synthetase anticodon-binding" evidence="7">
    <location>
        <begin position="68"/>
        <end position="122"/>
    </location>
</feature>
<evidence type="ECO:0000313" key="9">
    <source>
        <dbReference type="Proteomes" id="UP001187192"/>
    </source>
</evidence>
<evidence type="ECO:0000256" key="2">
    <source>
        <dbReference type="ARBA" id="ARBA00022598"/>
    </source>
</evidence>
<dbReference type="InterPro" id="IPR009080">
    <property type="entry name" value="tRNAsynth_Ia_anticodon-bd"/>
</dbReference>
<keyword evidence="6" id="KW-0030">Aminoacyl-tRNA synthetase</keyword>
<evidence type="ECO:0000256" key="6">
    <source>
        <dbReference type="ARBA" id="ARBA00023146"/>
    </source>
</evidence>
<dbReference type="InterPro" id="IPR013155">
    <property type="entry name" value="M/V/L/I-tRNA-synth_anticd-bd"/>
</dbReference>
<evidence type="ECO:0000313" key="8">
    <source>
        <dbReference type="EMBL" id="GMN38951.1"/>
    </source>
</evidence>
<dbReference type="Gene3D" id="1.10.730.10">
    <property type="entry name" value="Isoleucyl-tRNA Synthetase, Domain 1"/>
    <property type="match status" value="1"/>
</dbReference>
<evidence type="ECO:0000259" key="7">
    <source>
        <dbReference type="Pfam" id="PF08264"/>
    </source>
</evidence>
<dbReference type="InterPro" id="IPR004493">
    <property type="entry name" value="Leu-tRNA-synth_Ia_arc/euk"/>
</dbReference>
<gene>
    <name evidence="8" type="ORF">TIFTF001_008193</name>
</gene>
<dbReference type="Proteomes" id="UP001187192">
    <property type="component" value="Unassembled WGS sequence"/>
</dbReference>
<keyword evidence="3" id="KW-0547">Nucleotide-binding</keyword>
<dbReference type="PANTHER" id="PTHR45794">
    <property type="entry name" value="LEUCYL-TRNA SYNTHETASE"/>
    <property type="match status" value="1"/>
</dbReference>
<dbReference type="Pfam" id="PF08264">
    <property type="entry name" value="Anticodon_1"/>
    <property type="match status" value="1"/>
</dbReference>
<keyword evidence="2" id="KW-0436">Ligase</keyword>
<sequence length="147" mass="16722">MEEVLAVKDSSLRSGPPSTDADLVFANEMNIAVTTITTISCFLKTGFYDLQAARDEYRFSCGTGGMNRDLMWRFMDVQTRLFTPICPHYAQYVWREILKKEGFVINAGWPVADVSDLSLKKANKYLQDSDSCDEEAAPQANLRFEEW</sequence>
<dbReference type="GO" id="GO:0005524">
    <property type="term" value="F:ATP binding"/>
    <property type="evidence" value="ECO:0007669"/>
    <property type="project" value="UniProtKB-KW"/>
</dbReference>
<accession>A0AA88D1I6</accession>
<evidence type="ECO:0000256" key="5">
    <source>
        <dbReference type="ARBA" id="ARBA00022917"/>
    </source>
</evidence>
<dbReference type="GO" id="GO:0004823">
    <property type="term" value="F:leucine-tRNA ligase activity"/>
    <property type="evidence" value="ECO:0007669"/>
    <property type="project" value="InterPro"/>
</dbReference>
<keyword evidence="9" id="KW-1185">Reference proteome</keyword>